<feature type="domain" description="GST N-terminal" evidence="2">
    <location>
        <begin position="21"/>
        <end position="100"/>
    </location>
</feature>
<proteinExistence type="predicted"/>
<feature type="region of interest" description="Disordered" evidence="1">
    <location>
        <begin position="55"/>
        <end position="88"/>
    </location>
</feature>
<gene>
    <name evidence="3" type="ORF">SAMN05216388_100453</name>
</gene>
<dbReference type="InterPro" id="IPR004045">
    <property type="entry name" value="Glutathione_S-Trfase_N"/>
</dbReference>
<dbReference type="EMBL" id="FOCX01000004">
    <property type="protein sequence ID" value="SEN62508.1"/>
    <property type="molecule type" value="Genomic_DNA"/>
</dbReference>
<dbReference type="PROSITE" id="PS50404">
    <property type="entry name" value="GST_NTER"/>
    <property type="match status" value="1"/>
</dbReference>
<dbReference type="Proteomes" id="UP000198775">
    <property type="component" value="Unassembled WGS sequence"/>
</dbReference>
<organism evidence="3 4">
    <name type="scientific">Halorientalis persicus</name>
    <dbReference type="NCBI Taxonomy" id="1367881"/>
    <lineage>
        <taxon>Archaea</taxon>
        <taxon>Methanobacteriati</taxon>
        <taxon>Methanobacteriota</taxon>
        <taxon>Stenosarchaea group</taxon>
        <taxon>Halobacteria</taxon>
        <taxon>Halobacteriales</taxon>
        <taxon>Haloarculaceae</taxon>
        <taxon>Halorientalis</taxon>
    </lineage>
</organism>
<protein>
    <submittedName>
        <fullName evidence="3">Glutaredoxin</fullName>
    </submittedName>
</protein>
<dbReference type="SUPFAM" id="SSF52833">
    <property type="entry name" value="Thioredoxin-like"/>
    <property type="match status" value="1"/>
</dbReference>
<dbReference type="PANTHER" id="PTHR45288:SF1">
    <property type="entry name" value="THIOREDOXIN FAMILY PROTEIN"/>
    <property type="match status" value="1"/>
</dbReference>
<dbReference type="AlphaFoldDB" id="A0A1H8I3T8"/>
<evidence type="ECO:0000313" key="4">
    <source>
        <dbReference type="Proteomes" id="UP000198775"/>
    </source>
</evidence>
<dbReference type="PROSITE" id="PS00195">
    <property type="entry name" value="GLUTAREDOXIN_1"/>
    <property type="match status" value="1"/>
</dbReference>
<evidence type="ECO:0000313" key="3">
    <source>
        <dbReference type="EMBL" id="SEN62508.1"/>
    </source>
</evidence>
<dbReference type="PANTHER" id="PTHR45288">
    <property type="entry name" value="THIOREDOXIN FAMILY PROTEIN"/>
    <property type="match status" value="1"/>
</dbReference>
<evidence type="ECO:0000256" key="1">
    <source>
        <dbReference type="SAM" id="MobiDB-lite"/>
    </source>
</evidence>
<dbReference type="InterPro" id="IPR036249">
    <property type="entry name" value="Thioredoxin-like_sf"/>
</dbReference>
<name>A0A1H8I3T8_9EURY</name>
<dbReference type="PROSITE" id="PS51354">
    <property type="entry name" value="GLUTAREDOXIN_2"/>
    <property type="match status" value="1"/>
</dbReference>
<accession>A0A1H8I3T8</accession>
<dbReference type="Gene3D" id="3.40.30.10">
    <property type="entry name" value="Glutaredoxin"/>
    <property type="match status" value="1"/>
</dbReference>
<keyword evidence="4" id="KW-1185">Reference proteome</keyword>
<dbReference type="Pfam" id="PF13417">
    <property type="entry name" value="GST_N_3"/>
    <property type="match status" value="1"/>
</dbReference>
<dbReference type="InterPro" id="IPR011767">
    <property type="entry name" value="GLR_AS"/>
</dbReference>
<evidence type="ECO:0000259" key="2">
    <source>
        <dbReference type="PROSITE" id="PS50404"/>
    </source>
</evidence>
<sequence>MCDPHSTVGPLRLYPVIRSMANLELYELEGCPYCAKVTKKLDELDLDYESHMVPRSHSERTEVEEISGQTGVPVLVDPDNGVDGMPESDDIVEYLENTYA</sequence>
<reference evidence="4" key="1">
    <citation type="submission" date="2016-10" db="EMBL/GenBank/DDBJ databases">
        <authorList>
            <person name="Varghese N."/>
            <person name="Submissions S."/>
        </authorList>
    </citation>
    <scope>NUCLEOTIDE SEQUENCE [LARGE SCALE GENOMIC DNA]</scope>
    <source>
        <strain evidence="4">IBRC-M 10043</strain>
    </source>
</reference>